<evidence type="ECO:0000256" key="3">
    <source>
        <dbReference type="ARBA" id="ARBA00023163"/>
    </source>
</evidence>
<dbReference type="AlphaFoldDB" id="A0A7D5D565"/>
<dbReference type="KEGG" id="pez:HWQ56_05545"/>
<protein>
    <submittedName>
        <fullName evidence="5">Helix-turn-helix transcriptional regulator</fullName>
    </submittedName>
</protein>
<evidence type="ECO:0000256" key="2">
    <source>
        <dbReference type="ARBA" id="ARBA00023125"/>
    </source>
</evidence>
<dbReference type="RefSeq" id="WP_158154436.1">
    <property type="nucleotide sequence ID" value="NZ_CP056030.1"/>
</dbReference>
<gene>
    <name evidence="5" type="ORF">HWQ56_05545</name>
</gene>
<dbReference type="PROSITE" id="PS01124">
    <property type="entry name" value="HTH_ARAC_FAMILY_2"/>
    <property type="match status" value="1"/>
</dbReference>
<evidence type="ECO:0000313" key="5">
    <source>
        <dbReference type="EMBL" id="QKZ03277.1"/>
    </source>
</evidence>
<evidence type="ECO:0000259" key="4">
    <source>
        <dbReference type="PROSITE" id="PS01124"/>
    </source>
</evidence>
<evidence type="ECO:0000313" key="6">
    <source>
        <dbReference type="Proteomes" id="UP000509568"/>
    </source>
</evidence>
<keyword evidence="1" id="KW-0805">Transcription regulation</keyword>
<name>A0A7D5D565_9PSED</name>
<sequence length="226" mass="24596">MNPTPSWQGELWLASDYGLLAGTAGTTQPHAHYAHQFLIAQRGEVQALIGGQLQCAPVLVIESGVEHAILAPEQPTLTLFAEPLAFELQAVHQCCIEAGASMERLAKRIDDLPRRTLDARLAKALHRVRALEDETLPAEVLAREAALSISQLERLFTGSLGVSVRRLVLWHRLRRALALALAGSTLTAAAMAAGFSDSAHLSRSVRKQFGVRADLTLRHLRLRVLG</sequence>
<dbReference type="EMBL" id="CP056030">
    <property type="protein sequence ID" value="QKZ03277.1"/>
    <property type="molecule type" value="Genomic_DNA"/>
</dbReference>
<dbReference type="GO" id="GO:0003700">
    <property type="term" value="F:DNA-binding transcription factor activity"/>
    <property type="evidence" value="ECO:0007669"/>
    <property type="project" value="InterPro"/>
</dbReference>
<organism evidence="5 6">
    <name type="scientific">Pseudomonas eucalypticola</name>
    <dbReference type="NCBI Taxonomy" id="2599595"/>
    <lineage>
        <taxon>Bacteria</taxon>
        <taxon>Pseudomonadati</taxon>
        <taxon>Pseudomonadota</taxon>
        <taxon>Gammaproteobacteria</taxon>
        <taxon>Pseudomonadales</taxon>
        <taxon>Pseudomonadaceae</taxon>
        <taxon>Pseudomonas</taxon>
    </lineage>
</organism>
<evidence type="ECO:0000256" key="1">
    <source>
        <dbReference type="ARBA" id="ARBA00023015"/>
    </source>
</evidence>
<keyword evidence="3" id="KW-0804">Transcription</keyword>
<dbReference type="GO" id="GO:0043565">
    <property type="term" value="F:sequence-specific DNA binding"/>
    <property type="evidence" value="ECO:0007669"/>
    <property type="project" value="InterPro"/>
</dbReference>
<proteinExistence type="predicted"/>
<dbReference type="Proteomes" id="UP000509568">
    <property type="component" value="Chromosome"/>
</dbReference>
<dbReference type="InterPro" id="IPR050204">
    <property type="entry name" value="AraC_XylS_family_regulators"/>
</dbReference>
<reference evidence="5 6" key="1">
    <citation type="submission" date="2020-06" db="EMBL/GenBank/DDBJ databases">
        <title>Pseudomonas eucalypticola sp. nov., an endophyte of Eucalyptus dunnii leaves with biocontrol ability of eucalyptus leaf blight.</title>
        <authorList>
            <person name="Liu Y."/>
            <person name="Song Z."/>
            <person name="Zeng H."/>
            <person name="Lu M."/>
            <person name="Wang X."/>
            <person name="Lian X."/>
            <person name="Zhang Q."/>
        </authorList>
    </citation>
    <scope>NUCLEOTIDE SEQUENCE [LARGE SCALE GENOMIC DNA]</scope>
    <source>
        <strain evidence="5 6">NP-1</strain>
    </source>
</reference>
<dbReference type="PANTHER" id="PTHR46796">
    <property type="entry name" value="HTH-TYPE TRANSCRIPTIONAL ACTIVATOR RHAS-RELATED"/>
    <property type="match status" value="1"/>
</dbReference>
<dbReference type="Gene3D" id="1.10.10.60">
    <property type="entry name" value="Homeodomain-like"/>
    <property type="match status" value="1"/>
</dbReference>
<feature type="domain" description="HTH araC/xylS-type" evidence="4">
    <location>
        <begin position="122"/>
        <end position="219"/>
    </location>
</feature>
<keyword evidence="2" id="KW-0238">DNA-binding</keyword>
<dbReference type="InterPro" id="IPR018060">
    <property type="entry name" value="HTH_AraC"/>
</dbReference>
<dbReference type="SMART" id="SM00342">
    <property type="entry name" value="HTH_ARAC"/>
    <property type="match status" value="1"/>
</dbReference>
<dbReference type="Pfam" id="PF12833">
    <property type="entry name" value="HTH_18"/>
    <property type="match status" value="1"/>
</dbReference>
<accession>A0A7D5D565</accession>
<keyword evidence="6" id="KW-1185">Reference proteome</keyword>